<reference evidence="1 2" key="1">
    <citation type="submission" date="2024-06" db="EMBL/GenBank/DDBJ databases">
        <authorList>
            <person name="Woo H."/>
        </authorList>
    </citation>
    <scope>NUCLEOTIDE SEQUENCE [LARGE SCALE GENOMIC DNA]</scope>
    <source>
        <strain evidence="1 2">S2-g</strain>
    </source>
</reference>
<organism evidence="1 2">
    <name type="scientific">Rhodanobacter geophilus</name>
    <dbReference type="NCBI Taxonomy" id="3162488"/>
    <lineage>
        <taxon>Bacteria</taxon>
        <taxon>Pseudomonadati</taxon>
        <taxon>Pseudomonadota</taxon>
        <taxon>Gammaproteobacteria</taxon>
        <taxon>Lysobacterales</taxon>
        <taxon>Rhodanobacteraceae</taxon>
        <taxon>Rhodanobacter</taxon>
    </lineage>
</organism>
<gene>
    <name evidence="1" type="ORF">ABQJ56_08995</name>
</gene>
<evidence type="ECO:0008006" key="3">
    <source>
        <dbReference type="Google" id="ProtNLM"/>
    </source>
</evidence>
<protein>
    <recommendedName>
        <fullName evidence="3">Phosphate ABC transporter substrate-binding protein</fullName>
    </recommendedName>
</protein>
<accession>A0ABV3QP68</accession>
<evidence type="ECO:0000313" key="2">
    <source>
        <dbReference type="Proteomes" id="UP001556170"/>
    </source>
</evidence>
<dbReference type="SUPFAM" id="SSF53850">
    <property type="entry name" value="Periplasmic binding protein-like II"/>
    <property type="match status" value="1"/>
</dbReference>
<sequence>MRGHFRQWLEWLALGGLLAFAQVSWAASSQMAVITAPDTPHLTFDQNTLRNIYLKRIFVDGRGRRITPVNLPSGAPLRKAFAHTILHMDDDQLQDYWNKQYFQGVSPPYVLASPDAVVQFVAKTPGAIGYVAVCQVDATVRVVMTITLPSRPGDELPACPGHQALP</sequence>
<comment type="caution">
    <text evidence="1">The sequence shown here is derived from an EMBL/GenBank/DDBJ whole genome shotgun (WGS) entry which is preliminary data.</text>
</comment>
<name>A0ABV3QP68_9GAMM</name>
<dbReference type="Gene3D" id="3.40.190.10">
    <property type="entry name" value="Periplasmic binding protein-like II"/>
    <property type="match status" value="1"/>
</dbReference>
<evidence type="ECO:0000313" key="1">
    <source>
        <dbReference type="EMBL" id="MEW9624367.1"/>
    </source>
</evidence>
<dbReference type="Proteomes" id="UP001556170">
    <property type="component" value="Unassembled WGS sequence"/>
</dbReference>
<keyword evidence="2" id="KW-1185">Reference proteome</keyword>
<proteinExistence type="predicted"/>
<dbReference type="EMBL" id="JBFOHL010000007">
    <property type="protein sequence ID" value="MEW9624367.1"/>
    <property type="molecule type" value="Genomic_DNA"/>
</dbReference>
<dbReference type="RefSeq" id="WP_367844676.1">
    <property type="nucleotide sequence ID" value="NZ_JBFOHL010000007.1"/>
</dbReference>